<evidence type="ECO:0000313" key="17">
    <source>
        <dbReference type="EMBL" id="OIW09608.1"/>
    </source>
</evidence>
<feature type="compositionally biased region" description="Basic and acidic residues" evidence="14">
    <location>
        <begin position="883"/>
        <end position="894"/>
    </location>
</feature>
<evidence type="ECO:0000256" key="10">
    <source>
        <dbReference type="ARBA" id="ARBA00022840"/>
    </source>
</evidence>
<keyword evidence="7" id="KW-0808">Transferase</keyword>
<keyword evidence="9" id="KW-0418">Kinase</keyword>
<keyword evidence="15" id="KW-1133">Transmembrane helix</keyword>
<dbReference type="PROSITE" id="PS00108">
    <property type="entry name" value="PROTEIN_KINASE_ST"/>
    <property type="match status" value="1"/>
</dbReference>
<feature type="transmembrane region" description="Helical" evidence="15">
    <location>
        <begin position="228"/>
        <end position="249"/>
    </location>
</feature>
<evidence type="ECO:0000256" key="11">
    <source>
        <dbReference type="ARBA" id="ARBA00047811"/>
    </source>
</evidence>
<comment type="subcellular location">
    <subcellularLocation>
        <location evidence="1">Membrane</location>
        <topology evidence="1">Multi-pass membrane protein</topology>
    </subcellularLocation>
</comment>
<dbReference type="SMART" id="SM00220">
    <property type="entry name" value="S_TKc"/>
    <property type="match status" value="1"/>
</dbReference>
<dbReference type="GO" id="GO:0008381">
    <property type="term" value="F:mechanosensitive monoatomic ion channel activity"/>
    <property type="evidence" value="ECO:0007669"/>
    <property type="project" value="TreeGrafter"/>
</dbReference>
<comment type="similarity">
    <text evidence="2">Belongs to the protein kinase superfamily. CMGC Ser/Thr protein kinase family. CDC2/CDKX subfamily.</text>
</comment>
<evidence type="ECO:0000256" key="3">
    <source>
        <dbReference type="ARBA" id="ARBA00008017"/>
    </source>
</evidence>
<feature type="binding site" evidence="13">
    <location>
        <position position="565"/>
    </location>
    <ligand>
        <name>ATP</name>
        <dbReference type="ChEBI" id="CHEBI:30616"/>
    </ligand>
</feature>
<dbReference type="EMBL" id="CM007366">
    <property type="protein sequence ID" value="OIW09608.1"/>
    <property type="molecule type" value="Genomic_DNA"/>
</dbReference>
<keyword evidence="8 13" id="KW-0547">Nucleotide-binding</keyword>
<evidence type="ECO:0000256" key="13">
    <source>
        <dbReference type="PROSITE-ProRule" id="PRU10141"/>
    </source>
</evidence>
<feature type="transmembrane region" description="Helical" evidence="15">
    <location>
        <begin position="151"/>
        <end position="179"/>
    </location>
</feature>
<feature type="compositionally biased region" description="Polar residues" evidence="14">
    <location>
        <begin position="909"/>
        <end position="918"/>
    </location>
</feature>
<protein>
    <recommendedName>
        <fullName evidence="4">cyclin-dependent kinase</fullName>
        <ecNumber evidence="4">2.7.11.22</ecNumber>
    </recommendedName>
</protein>
<keyword evidence="15" id="KW-0472">Membrane</keyword>
<dbReference type="GO" id="GO:0004693">
    <property type="term" value="F:cyclin-dependent protein serine/threonine kinase activity"/>
    <property type="evidence" value="ECO:0007669"/>
    <property type="project" value="UniProtKB-EC"/>
</dbReference>
<dbReference type="EC" id="2.7.11.22" evidence="4"/>
<dbReference type="GO" id="GO:0005886">
    <property type="term" value="C:plasma membrane"/>
    <property type="evidence" value="ECO:0007669"/>
    <property type="project" value="TreeGrafter"/>
</dbReference>
<evidence type="ECO:0000256" key="5">
    <source>
        <dbReference type="ARBA" id="ARBA00022527"/>
    </source>
</evidence>
<feature type="region of interest" description="Disordered" evidence="14">
    <location>
        <begin position="849"/>
        <end position="868"/>
    </location>
</feature>
<dbReference type="InterPro" id="IPR016688">
    <property type="entry name" value="MscS-like_plants/fungi"/>
</dbReference>
<dbReference type="GO" id="GO:0006820">
    <property type="term" value="P:monoatomic anion transport"/>
    <property type="evidence" value="ECO:0007669"/>
    <property type="project" value="TreeGrafter"/>
</dbReference>
<dbReference type="Gramene" id="OIW09608">
    <property type="protein sequence ID" value="OIW09608"/>
    <property type="gene ID" value="TanjilG_28207"/>
</dbReference>
<organism evidence="17 18">
    <name type="scientific">Lupinus angustifolius</name>
    <name type="common">Narrow-leaved blue lupine</name>
    <dbReference type="NCBI Taxonomy" id="3871"/>
    <lineage>
        <taxon>Eukaryota</taxon>
        <taxon>Viridiplantae</taxon>
        <taxon>Streptophyta</taxon>
        <taxon>Embryophyta</taxon>
        <taxon>Tracheophyta</taxon>
        <taxon>Spermatophyta</taxon>
        <taxon>Magnoliopsida</taxon>
        <taxon>eudicotyledons</taxon>
        <taxon>Gunneridae</taxon>
        <taxon>Pentapetalae</taxon>
        <taxon>rosids</taxon>
        <taxon>fabids</taxon>
        <taxon>Fabales</taxon>
        <taxon>Fabaceae</taxon>
        <taxon>Papilionoideae</taxon>
        <taxon>50 kb inversion clade</taxon>
        <taxon>genistoids sensu lato</taxon>
        <taxon>core genistoids</taxon>
        <taxon>Genisteae</taxon>
        <taxon>Lupinus</taxon>
    </lineage>
</organism>
<evidence type="ECO:0000256" key="7">
    <source>
        <dbReference type="ARBA" id="ARBA00022679"/>
    </source>
</evidence>
<keyword evidence="5" id="KW-0723">Serine/threonine-protein kinase</keyword>
<dbReference type="GO" id="GO:0050982">
    <property type="term" value="P:detection of mechanical stimulus"/>
    <property type="evidence" value="ECO:0007669"/>
    <property type="project" value="TreeGrafter"/>
</dbReference>
<reference evidence="17 18" key="1">
    <citation type="journal article" date="2017" name="Plant Biotechnol. J.">
        <title>A comprehensive draft genome sequence for lupin (Lupinus angustifolius), an emerging health food: insights into plant-microbe interactions and legume evolution.</title>
        <authorList>
            <person name="Hane J.K."/>
            <person name="Ming Y."/>
            <person name="Kamphuis L.G."/>
            <person name="Nelson M.N."/>
            <person name="Garg G."/>
            <person name="Atkins C.A."/>
            <person name="Bayer P.E."/>
            <person name="Bravo A."/>
            <person name="Bringans S."/>
            <person name="Cannon S."/>
            <person name="Edwards D."/>
            <person name="Foley R."/>
            <person name="Gao L.L."/>
            <person name="Harrison M.J."/>
            <person name="Huang W."/>
            <person name="Hurgobin B."/>
            <person name="Li S."/>
            <person name="Liu C.W."/>
            <person name="McGrath A."/>
            <person name="Morahan G."/>
            <person name="Murray J."/>
            <person name="Weller J."/>
            <person name="Jian J."/>
            <person name="Singh K.B."/>
        </authorList>
    </citation>
    <scope>NUCLEOTIDE SEQUENCE [LARGE SCALE GENOMIC DNA]</scope>
    <source>
        <strain evidence="18">cv. Tanjil</strain>
        <tissue evidence="17">Whole plant</tissue>
    </source>
</reference>
<evidence type="ECO:0000313" key="18">
    <source>
        <dbReference type="Proteomes" id="UP000188354"/>
    </source>
</evidence>
<evidence type="ECO:0000256" key="14">
    <source>
        <dbReference type="SAM" id="MobiDB-lite"/>
    </source>
</evidence>
<evidence type="ECO:0000256" key="6">
    <source>
        <dbReference type="ARBA" id="ARBA00022553"/>
    </source>
</evidence>
<feature type="domain" description="Protein kinase" evidence="16">
    <location>
        <begin position="535"/>
        <end position="814"/>
    </location>
</feature>
<gene>
    <name evidence="17" type="ORF">TanjilG_28207</name>
</gene>
<comment type="catalytic activity">
    <reaction evidence="12">
        <text>L-seryl-[protein] + ATP = O-phospho-L-seryl-[protein] + ADP + H(+)</text>
        <dbReference type="Rhea" id="RHEA:17989"/>
        <dbReference type="Rhea" id="RHEA-COMP:9863"/>
        <dbReference type="Rhea" id="RHEA-COMP:11604"/>
        <dbReference type="ChEBI" id="CHEBI:15378"/>
        <dbReference type="ChEBI" id="CHEBI:29999"/>
        <dbReference type="ChEBI" id="CHEBI:30616"/>
        <dbReference type="ChEBI" id="CHEBI:83421"/>
        <dbReference type="ChEBI" id="CHEBI:456216"/>
        <dbReference type="EC" id="2.7.11.22"/>
    </reaction>
</comment>
<evidence type="ECO:0000256" key="2">
    <source>
        <dbReference type="ARBA" id="ARBA00006485"/>
    </source>
</evidence>
<dbReference type="Gene3D" id="3.30.200.20">
    <property type="entry name" value="Phosphorylase Kinase, domain 1"/>
    <property type="match status" value="1"/>
</dbReference>
<name>A0A4P1RF48_LUPAN</name>
<dbReference type="STRING" id="3871.A0A4P1RF48"/>
<feature type="region of interest" description="Disordered" evidence="14">
    <location>
        <begin position="74"/>
        <end position="106"/>
    </location>
</feature>
<dbReference type="PANTHER" id="PTHR31618:SF10">
    <property type="entry name" value="MECHANOSENSITIVE ION CHANNEL PROTEIN 10-LIKE"/>
    <property type="match status" value="1"/>
</dbReference>
<evidence type="ECO:0000256" key="1">
    <source>
        <dbReference type="ARBA" id="ARBA00004141"/>
    </source>
</evidence>
<comment type="catalytic activity">
    <reaction evidence="11">
        <text>L-threonyl-[protein] + ATP = O-phospho-L-threonyl-[protein] + ADP + H(+)</text>
        <dbReference type="Rhea" id="RHEA:46608"/>
        <dbReference type="Rhea" id="RHEA-COMP:11060"/>
        <dbReference type="Rhea" id="RHEA-COMP:11605"/>
        <dbReference type="ChEBI" id="CHEBI:15378"/>
        <dbReference type="ChEBI" id="CHEBI:30013"/>
        <dbReference type="ChEBI" id="CHEBI:30616"/>
        <dbReference type="ChEBI" id="CHEBI:61977"/>
        <dbReference type="ChEBI" id="CHEBI:456216"/>
        <dbReference type="EC" id="2.7.11.22"/>
    </reaction>
</comment>
<dbReference type="Pfam" id="PF00069">
    <property type="entry name" value="Pkinase"/>
    <property type="match status" value="1"/>
</dbReference>
<feature type="compositionally biased region" description="Polar residues" evidence="14">
    <location>
        <begin position="858"/>
        <end position="868"/>
    </location>
</feature>
<keyword evidence="15" id="KW-0812">Transmembrane</keyword>
<feature type="region of interest" description="Disordered" evidence="14">
    <location>
        <begin position="883"/>
        <end position="931"/>
    </location>
</feature>
<dbReference type="InterPro" id="IPR000719">
    <property type="entry name" value="Prot_kinase_dom"/>
</dbReference>
<dbReference type="InterPro" id="IPR017441">
    <property type="entry name" value="Protein_kinase_ATP_BS"/>
</dbReference>
<dbReference type="InterPro" id="IPR011009">
    <property type="entry name" value="Kinase-like_dom_sf"/>
</dbReference>
<evidence type="ECO:0000256" key="15">
    <source>
        <dbReference type="SAM" id="Phobius"/>
    </source>
</evidence>
<evidence type="ECO:0000256" key="12">
    <source>
        <dbReference type="ARBA" id="ARBA00048367"/>
    </source>
</evidence>
<evidence type="ECO:0000256" key="4">
    <source>
        <dbReference type="ARBA" id="ARBA00012425"/>
    </source>
</evidence>
<evidence type="ECO:0000256" key="8">
    <source>
        <dbReference type="ARBA" id="ARBA00022741"/>
    </source>
</evidence>
<dbReference type="AlphaFoldDB" id="A0A4P1RF48"/>
<dbReference type="Gene3D" id="1.10.510.10">
    <property type="entry name" value="Transferase(Phosphotransferase) domain 1"/>
    <property type="match status" value="1"/>
</dbReference>
<dbReference type="GO" id="GO:0005524">
    <property type="term" value="F:ATP binding"/>
    <property type="evidence" value="ECO:0007669"/>
    <property type="project" value="UniProtKB-UniRule"/>
</dbReference>
<dbReference type="SUPFAM" id="SSF56112">
    <property type="entry name" value="Protein kinase-like (PK-like)"/>
    <property type="match status" value="1"/>
</dbReference>
<evidence type="ECO:0000256" key="9">
    <source>
        <dbReference type="ARBA" id="ARBA00022777"/>
    </source>
</evidence>
<dbReference type="PANTHER" id="PTHR31618">
    <property type="entry name" value="MECHANOSENSITIVE ION CHANNEL PROTEIN 5"/>
    <property type="match status" value="1"/>
</dbReference>
<keyword evidence="6" id="KW-0597">Phosphoprotein</keyword>
<evidence type="ECO:0000259" key="16">
    <source>
        <dbReference type="PROSITE" id="PS50011"/>
    </source>
</evidence>
<dbReference type="FunFam" id="1.10.510.10:FF:000104">
    <property type="entry name" value="serine/threonine-protein kinase MAK isoform X1"/>
    <property type="match status" value="1"/>
</dbReference>
<dbReference type="PROSITE" id="PS00107">
    <property type="entry name" value="PROTEIN_KINASE_ATP"/>
    <property type="match status" value="1"/>
</dbReference>
<keyword evidence="18" id="KW-1185">Reference proteome</keyword>
<sequence length="984" mass="113315">MEKTESSSDHVVLFVEQNSPKVSSIDIENGKNDEKPKHPLRVKTLNRLSFSKPKSRIQEYNYIPHKRVTISEENDIQFTDEEDEEDKWDLDEEDIEEDDEENGSKSHKKRNCKVKWRLLLEWVLFLNILTCLVCSLIISSIKNIHILGLEIWKWCLMAMVTFSGRLVSGWLTGVTVLVLERNLMLRDKALYFIYGLRKSIRNCLWLGLVLLSYWSVVFEDVQKKNHNFINKALVAVLVAATIWLVKIVLVKMLASSFHVTTYFDRMKESVFHHYILETLSGPPMQDAEEILKQQHLTGSKSMPTRFKDTKNMYKSKKFGSRKIDMEKLKELSMERSKSAWSVKRLVNYVRSSGLSTISRTVDDFGNTESEISSEWQARNFAQKIFKNVAKPGAKYIEEEDLMRFLKRVEIHTIFPLFEGALETGKISRSSFRNWMIGAYYERKSLAQSLNDTKTAVQQLHKLASAVMIVEEMNILTTVFLRYDNEKIYYPNAILLSKPISNFYRSPEMSDTIDFTIDATTPMENIIALKKSIQMYKLIKEVGDGSFGTVWRAINKQNGEVVAIKKMKKKYYSWEECVNLREVKSLRKMNHQNIVKLKEVIRESDVLFFVFEYMEFNLYQLMKKREYLFSEGEVRNLCFQVFQGLSYMHQRGYFHRDLKPENLLVTKDIMKIADFGLVREISSQPPFTEYVSTRWYRAPEVLLQSYLYSSKVDMWAMGAIMAELFTLRPLFPGASEADEIYKICSVIGSPTTESWTDGLKLARDLNFQFPQLAGVHLSGLIPSISDDAISLITSLCLWDPCKRPTAAEVLQHPFFQSCFYIPPSLRTKAVARTPPSCSVRGALDRQAVKRHSVALPDSKPTNIFSSSKLHPSLASGVQRKLDMANEDGVKNDKSLKTSRQPKYRPPGKDSPTSSTNKVQNARRVSETTEKLANMSVGTRRWSLGQPLPPTTLKNRGNLVSESGNLVRPAQHVPTTRRTYTRKVTR</sequence>
<keyword evidence="10 13" id="KW-0067">ATP-binding</keyword>
<proteinExistence type="inferred from homology"/>
<dbReference type="InterPro" id="IPR008271">
    <property type="entry name" value="Ser/Thr_kinase_AS"/>
</dbReference>
<comment type="similarity">
    <text evidence="3">Belongs to the MscS (TC 1.A.23) family.</text>
</comment>
<dbReference type="CDD" id="cd07830">
    <property type="entry name" value="STKc_MAK_like"/>
    <property type="match status" value="1"/>
</dbReference>
<dbReference type="FunFam" id="3.30.200.20:FF:000335">
    <property type="entry name" value="Serine/threonine-protein kinase MHK"/>
    <property type="match status" value="1"/>
</dbReference>
<feature type="transmembrane region" description="Helical" evidence="15">
    <location>
        <begin position="118"/>
        <end position="139"/>
    </location>
</feature>
<feature type="compositionally biased region" description="Acidic residues" evidence="14">
    <location>
        <begin position="74"/>
        <end position="101"/>
    </location>
</feature>
<dbReference type="Proteomes" id="UP000188354">
    <property type="component" value="Chromosome LG06"/>
</dbReference>
<dbReference type="PROSITE" id="PS50011">
    <property type="entry name" value="PROTEIN_KINASE_DOM"/>
    <property type="match status" value="1"/>
</dbReference>
<accession>A0A4P1RF48</accession>